<evidence type="ECO:0000256" key="8">
    <source>
        <dbReference type="ARBA" id="ARBA00023316"/>
    </source>
</evidence>
<feature type="chain" id="PRO_5016033775" evidence="10">
    <location>
        <begin position="36"/>
        <end position="201"/>
    </location>
</feature>
<feature type="domain" description="L,D-TPase catalytic" evidence="11">
    <location>
        <begin position="75"/>
        <end position="200"/>
    </location>
</feature>
<dbReference type="InterPro" id="IPR050979">
    <property type="entry name" value="LD-transpeptidase"/>
</dbReference>
<dbReference type="GO" id="GO:0071972">
    <property type="term" value="F:peptidoglycan L,D-transpeptidase activity"/>
    <property type="evidence" value="ECO:0007669"/>
    <property type="project" value="TreeGrafter"/>
</dbReference>
<dbReference type="GO" id="GO:0016757">
    <property type="term" value="F:glycosyltransferase activity"/>
    <property type="evidence" value="ECO:0007669"/>
    <property type="project" value="UniProtKB-KW"/>
</dbReference>
<evidence type="ECO:0000256" key="9">
    <source>
        <dbReference type="PROSITE-ProRule" id="PRU01373"/>
    </source>
</evidence>
<reference evidence="13" key="1">
    <citation type="submission" date="2018-04" db="EMBL/GenBank/DDBJ databases">
        <authorList>
            <person name="Cornet L."/>
        </authorList>
    </citation>
    <scope>NUCLEOTIDE SEQUENCE [LARGE SCALE GENOMIC DNA]</scope>
</reference>
<comment type="similarity">
    <text evidence="2">Belongs to the YkuD family.</text>
</comment>
<sequence length="201" mass="21987">MYYQSLRYRKFVYKALTACLGGLLIGGIGATSASAQLTSRELLEAVNRRASGTPAERLPATSEPIEVQQTAEQPLKLLLSLSDRTVYVYRGEVLETSYPVAIGRPGWETPTGEFEVFSQVVEPGWTNPITGETMAPGAENPLGDRWIAFWTDGTNDIGFHGTPDRDSVGKAASHGCIRMYDEDVRELFDMVALGTPVIVEL</sequence>
<dbReference type="Gene3D" id="2.40.440.10">
    <property type="entry name" value="L,D-transpeptidase catalytic domain-like"/>
    <property type="match status" value="1"/>
</dbReference>
<dbReference type="EMBL" id="QBMC01000255">
    <property type="protein sequence ID" value="PZO09353.1"/>
    <property type="molecule type" value="Genomic_DNA"/>
</dbReference>
<evidence type="ECO:0000313" key="12">
    <source>
        <dbReference type="EMBL" id="PZO09353.1"/>
    </source>
</evidence>
<dbReference type="SUPFAM" id="SSF141523">
    <property type="entry name" value="L,D-transpeptidase catalytic domain-like"/>
    <property type="match status" value="1"/>
</dbReference>
<gene>
    <name evidence="12" type="ORF">DCF25_21715</name>
</gene>
<proteinExistence type="inferred from homology"/>
<dbReference type="GO" id="GO:0008360">
    <property type="term" value="P:regulation of cell shape"/>
    <property type="evidence" value="ECO:0007669"/>
    <property type="project" value="UniProtKB-UniRule"/>
</dbReference>
<protein>
    <submittedName>
        <fullName evidence="12">L,D-transpeptidase</fullName>
    </submittedName>
</protein>
<keyword evidence="3" id="KW-0328">Glycosyltransferase</keyword>
<evidence type="ECO:0000256" key="4">
    <source>
        <dbReference type="ARBA" id="ARBA00022679"/>
    </source>
</evidence>
<keyword evidence="4" id="KW-0808">Transferase</keyword>
<accession>A0A2W4TKL8</accession>
<dbReference type="CDD" id="cd16913">
    <property type="entry name" value="YkuD_like"/>
    <property type="match status" value="1"/>
</dbReference>
<keyword evidence="10" id="KW-0732">Signal</keyword>
<evidence type="ECO:0000256" key="1">
    <source>
        <dbReference type="ARBA" id="ARBA00004752"/>
    </source>
</evidence>
<feature type="active site" description="Proton donor/acceptor" evidence="9">
    <location>
        <position position="160"/>
    </location>
</feature>
<evidence type="ECO:0000256" key="2">
    <source>
        <dbReference type="ARBA" id="ARBA00005992"/>
    </source>
</evidence>
<dbReference type="GO" id="GO:0005576">
    <property type="term" value="C:extracellular region"/>
    <property type="evidence" value="ECO:0007669"/>
    <property type="project" value="TreeGrafter"/>
</dbReference>
<reference evidence="12 13" key="2">
    <citation type="submission" date="2018-06" db="EMBL/GenBank/DDBJ databases">
        <title>Metagenomic assembly of (sub)arctic Cyanobacteria and their associated microbiome from non-axenic cultures.</title>
        <authorList>
            <person name="Baurain D."/>
        </authorList>
    </citation>
    <scope>NUCLEOTIDE SEQUENCE [LARGE SCALE GENOMIC DNA]</scope>
    <source>
        <strain evidence="12">ULC129bin1</strain>
    </source>
</reference>
<evidence type="ECO:0000256" key="10">
    <source>
        <dbReference type="SAM" id="SignalP"/>
    </source>
</evidence>
<keyword evidence="6 9" id="KW-0133">Cell shape</keyword>
<dbReference type="InterPro" id="IPR038063">
    <property type="entry name" value="Transpep_catalytic_dom"/>
</dbReference>
<dbReference type="Pfam" id="PF03734">
    <property type="entry name" value="YkuD"/>
    <property type="match status" value="1"/>
</dbReference>
<dbReference type="GO" id="GO:0018104">
    <property type="term" value="P:peptidoglycan-protein cross-linking"/>
    <property type="evidence" value="ECO:0007669"/>
    <property type="project" value="TreeGrafter"/>
</dbReference>
<dbReference type="AlphaFoldDB" id="A0A2W4TKL8"/>
<evidence type="ECO:0000313" key="13">
    <source>
        <dbReference type="Proteomes" id="UP000249354"/>
    </source>
</evidence>
<feature type="active site" description="Nucleophile" evidence="9">
    <location>
        <position position="176"/>
    </location>
</feature>
<evidence type="ECO:0000256" key="5">
    <source>
        <dbReference type="ARBA" id="ARBA00022801"/>
    </source>
</evidence>
<name>A0A2W4TKL8_9CYAN</name>
<dbReference type="PANTHER" id="PTHR30582">
    <property type="entry name" value="L,D-TRANSPEPTIDASE"/>
    <property type="match status" value="1"/>
</dbReference>
<keyword evidence="8 9" id="KW-0961">Cell wall biogenesis/degradation</keyword>
<dbReference type="PANTHER" id="PTHR30582:SF24">
    <property type="entry name" value="L,D-TRANSPEPTIDASE ERFK_SRFK-RELATED"/>
    <property type="match status" value="1"/>
</dbReference>
<dbReference type="Proteomes" id="UP000249354">
    <property type="component" value="Unassembled WGS sequence"/>
</dbReference>
<keyword evidence="7 9" id="KW-0573">Peptidoglycan synthesis</keyword>
<organism evidence="12 13">
    <name type="scientific">Leptolyngbya foveolarum</name>
    <dbReference type="NCBI Taxonomy" id="47253"/>
    <lineage>
        <taxon>Bacteria</taxon>
        <taxon>Bacillati</taxon>
        <taxon>Cyanobacteriota</taxon>
        <taxon>Cyanophyceae</taxon>
        <taxon>Leptolyngbyales</taxon>
        <taxon>Leptolyngbyaceae</taxon>
        <taxon>Leptolyngbya group</taxon>
        <taxon>Leptolyngbya</taxon>
    </lineage>
</organism>
<evidence type="ECO:0000256" key="7">
    <source>
        <dbReference type="ARBA" id="ARBA00022984"/>
    </source>
</evidence>
<evidence type="ECO:0000259" key="11">
    <source>
        <dbReference type="PROSITE" id="PS52029"/>
    </source>
</evidence>
<dbReference type="PROSITE" id="PS52029">
    <property type="entry name" value="LD_TPASE"/>
    <property type="match status" value="1"/>
</dbReference>
<dbReference type="GO" id="GO:0071555">
    <property type="term" value="P:cell wall organization"/>
    <property type="evidence" value="ECO:0007669"/>
    <property type="project" value="UniProtKB-UniRule"/>
</dbReference>
<evidence type="ECO:0000256" key="6">
    <source>
        <dbReference type="ARBA" id="ARBA00022960"/>
    </source>
</evidence>
<comment type="caution">
    <text evidence="12">The sequence shown here is derived from an EMBL/GenBank/DDBJ whole genome shotgun (WGS) entry which is preliminary data.</text>
</comment>
<feature type="signal peptide" evidence="10">
    <location>
        <begin position="1"/>
        <end position="35"/>
    </location>
</feature>
<keyword evidence="5" id="KW-0378">Hydrolase</keyword>
<comment type="pathway">
    <text evidence="1 9">Cell wall biogenesis; peptidoglycan biosynthesis.</text>
</comment>
<evidence type="ECO:0000256" key="3">
    <source>
        <dbReference type="ARBA" id="ARBA00022676"/>
    </source>
</evidence>
<dbReference type="InterPro" id="IPR005490">
    <property type="entry name" value="LD_TPept_cat_dom"/>
</dbReference>
<dbReference type="UniPathway" id="UPA00219"/>